<proteinExistence type="predicted"/>
<dbReference type="RefSeq" id="WP_182975012.1">
    <property type="nucleotide sequence ID" value="NZ_JABEQN010000023.1"/>
</dbReference>
<evidence type="ECO:0008006" key="5">
    <source>
        <dbReference type="Google" id="ProtNLM"/>
    </source>
</evidence>
<dbReference type="GO" id="GO:0003677">
    <property type="term" value="F:DNA binding"/>
    <property type="evidence" value="ECO:0007669"/>
    <property type="project" value="InterPro"/>
</dbReference>
<dbReference type="InterPro" id="IPR031856">
    <property type="entry name" value="YdaS_toxin-like"/>
</dbReference>
<reference evidence="3 4" key="1">
    <citation type="submission" date="2020-04" db="EMBL/GenBank/DDBJ databases">
        <title>Description of novel Gluconacetobacter.</title>
        <authorList>
            <person name="Sombolestani A."/>
        </authorList>
    </citation>
    <scope>NUCLEOTIDE SEQUENCE [LARGE SCALE GENOMIC DNA]</scope>
    <source>
        <strain evidence="2 3">LMG 1728</strain>
        <strain evidence="1 4">LMG 1731</strain>
    </source>
</reference>
<dbReference type="EMBL" id="JABEQN010000023">
    <property type="protein sequence ID" value="MBB2195099.1"/>
    <property type="molecule type" value="Genomic_DNA"/>
</dbReference>
<keyword evidence="3" id="KW-1185">Reference proteome</keyword>
<organism evidence="1 4">
    <name type="scientific">Gluconacetobacter dulcium</name>
    <dbReference type="NCBI Taxonomy" id="2729096"/>
    <lineage>
        <taxon>Bacteria</taxon>
        <taxon>Pseudomonadati</taxon>
        <taxon>Pseudomonadota</taxon>
        <taxon>Alphaproteobacteria</taxon>
        <taxon>Acetobacterales</taxon>
        <taxon>Acetobacteraceae</taxon>
        <taxon>Gluconacetobacter</taxon>
    </lineage>
</organism>
<sequence length="65" mass="6786">MIDLAIKRSGGVCALAKAIGVSPPSICGWKKRGKIPAERVVLVEKASGIDRSKLRPDLFPSGVAA</sequence>
<accession>A0A7W4INR5</accession>
<protein>
    <recommendedName>
        <fullName evidence="5">Helix-turn-helix domain-containing protein</fullName>
    </recommendedName>
</protein>
<dbReference type="Proteomes" id="UP000540490">
    <property type="component" value="Unassembled WGS sequence"/>
</dbReference>
<evidence type="ECO:0000313" key="4">
    <source>
        <dbReference type="Proteomes" id="UP000561077"/>
    </source>
</evidence>
<dbReference type="AlphaFoldDB" id="A0A7W4INR5"/>
<dbReference type="Proteomes" id="UP000561077">
    <property type="component" value="Unassembled WGS sequence"/>
</dbReference>
<dbReference type="Gene3D" id="1.10.260.40">
    <property type="entry name" value="lambda repressor-like DNA-binding domains"/>
    <property type="match status" value="1"/>
</dbReference>
<dbReference type="Pfam" id="PF15943">
    <property type="entry name" value="YdaS_toxin"/>
    <property type="match status" value="1"/>
</dbReference>
<dbReference type="InterPro" id="IPR059216">
    <property type="entry name" value="LeuA_carph_isopro_dom"/>
</dbReference>
<dbReference type="InterPro" id="IPR010982">
    <property type="entry name" value="Lambda_DNA-bd_dom_sf"/>
</dbReference>
<dbReference type="SUPFAM" id="SSF47413">
    <property type="entry name" value="lambda repressor-like DNA-binding domains"/>
    <property type="match status" value="1"/>
</dbReference>
<dbReference type="NCBIfam" id="NF046037">
    <property type="entry name" value="carphisopro"/>
    <property type="match status" value="1"/>
</dbReference>
<evidence type="ECO:0000313" key="2">
    <source>
        <dbReference type="EMBL" id="MBB2195099.1"/>
    </source>
</evidence>
<evidence type="ECO:0000313" key="1">
    <source>
        <dbReference type="EMBL" id="MBB2165962.1"/>
    </source>
</evidence>
<dbReference type="EMBL" id="JABEQO010000023">
    <property type="protein sequence ID" value="MBB2165962.1"/>
    <property type="molecule type" value="Genomic_DNA"/>
</dbReference>
<comment type="caution">
    <text evidence="1">The sequence shown here is derived from an EMBL/GenBank/DDBJ whole genome shotgun (WGS) entry which is preliminary data.</text>
</comment>
<gene>
    <name evidence="2" type="ORF">HLH25_15960</name>
    <name evidence="1" type="ORF">HLH26_15775</name>
</gene>
<evidence type="ECO:0000313" key="3">
    <source>
        <dbReference type="Proteomes" id="UP000540490"/>
    </source>
</evidence>
<name>A0A7W4INR5_9PROT</name>